<evidence type="ECO:0000313" key="1">
    <source>
        <dbReference type="EMBL" id="GIF71016.1"/>
    </source>
</evidence>
<protein>
    <submittedName>
        <fullName evidence="1">Uncharacterized protein</fullName>
    </submittedName>
</protein>
<keyword evidence="2" id="KW-1185">Reference proteome</keyword>
<name>A0ABQ4CI84_9ACTN</name>
<dbReference type="EMBL" id="BONE01000003">
    <property type="protein sequence ID" value="GIF71016.1"/>
    <property type="molecule type" value="Genomic_DNA"/>
</dbReference>
<reference evidence="1 2" key="1">
    <citation type="submission" date="2021-01" db="EMBL/GenBank/DDBJ databases">
        <title>Whole genome shotgun sequence of Asanoa siamensis NBRC 107932.</title>
        <authorList>
            <person name="Komaki H."/>
            <person name="Tamura T."/>
        </authorList>
    </citation>
    <scope>NUCLEOTIDE SEQUENCE [LARGE SCALE GENOMIC DNA]</scope>
    <source>
        <strain evidence="1 2">NBRC 107932</strain>
    </source>
</reference>
<organism evidence="1 2">
    <name type="scientific">Asanoa siamensis</name>
    <dbReference type="NCBI Taxonomy" id="926357"/>
    <lineage>
        <taxon>Bacteria</taxon>
        <taxon>Bacillati</taxon>
        <taxon>Actinomycetota</taxon>
        <taxon>Actinomycetes</taxon>
        <taxon>Micromonosporales</taxon>
        <taxon>Micromonosporaceae</taxon>
        <taxon>Asanoa</taxon>
    </lineage>
</organism>
<sequence>MDPPRARLDDRMVGFISAQEMVFVTAARGGRTACRGVPGFVQAPSRRLITWPEPRVSPISGPVRLLFLDLLRERTGLHVSGTASVVAFAPPHLASPAGAPAQASPDAACWVRVRVDQAWFADQGPLA</sequence>
<proteinExistence type="predicted"/>
<accession>A0ABQ4CI84</accession>
<evidence type="ECO:0000313" key="2">
    <source>
        <dbReference type="Proteomes" id="UP000604117"/>
    </source>
</evidence>
<comment type="caution">
    <text evidence="1">The sequence shown here is derived from an EMBL/GenBank/DDBJ whole genome shotgun (WGS) entry which is preliminary data.</text>
</comment>
<dbReference type="Proteomes" id="UP000604117">
    <property type="component" value="Unassembled WGS sequence"/>
</dbReference>
<gene>
    <name evidence="1" type="ORF">Asi02nite_05340</name>
</gene>
<dbReference type="RefSeq" id="WP_203710517.1">
    <property type="nucleotide sequence ID" value="NZ_BONE01000003.1"/>
</dbReference>